<feature type="DNA-binding region" description="H-T-H motif" evidence="4">
    <location>
        <begin position="40"/>
        <end position="59"/>
    </location>
</feature>
<reference evidence="6 7" key="1">
    <citation type="submission" date="2016-06" db="EMBL/GenBank/DDBJ databases">
        <authorList>
            <person name="Kjaerup R.B."/>
            <person name="Dalgaard T.S."/>
            <person name="Juul-Madsen H.R."/>
        </authorList>
    </citation>
    <scope>NUCLEOTIDE SEQUENCE [LARGE SCALE GENOMIC DNA]</scope>
    <source>
        <strain evidence="6 7">1245752.6</strain>
    </source>
</reference>
<dbReference type="PROSITE" id="PS01081">
    <property type="entry name" value="HTH_TETR_1"/>
    <property type="match status" value="1"/>
</dbReference>
<dbReference type="EMBL" id="MAEM01000250">
    <property type="protein sequence ID" value="OBS01811.1"/>
    <property type="molecule type" value="Genomic_DNA"/>
</dbReference>
<dbReference type="GO" id="GO:0003700">
    <property type="term" value="F:DNA-binding transcription factor activity"/>
    <property type="evidence" value="ECO:0007669"/>
    <property type="project" value="TreeGrafter"/>
</dbReference>
<protein>
    <submittedName>
        <fullName evidence="6">TetR family transcriptional regulator</fullName>
    </submittedName>
</protein>
<keyword evidence="1" id="KW-0805">Transcription regulation</keyword>
<dbReference type="InterPro" id="IPR025996">
    <property type="entry name" value="MT1864/Rv1816-like_C"/>
</dbReference>
<gene>
    <name evidence="6" type="ORF">A9W98_18300</name>
</gene>
<dbReference type="InterPro" id="IPR001647">
    <property type="entry name" value="HTH_TetR"/>
</dbReference>
<dbReference type="Gene3D" id="1.10.10.60">
    <property type="entry name" value="Homeodomain-like"/>
    <property type="match status" value="1"/>
</dbReference>
<dbReference type="SUPFAM" id="SSF46689">
    <property type="entry name" value="Homeodomain-like"/>
    <property type="match status" value="1"/>
</dbReference>
<dbReference type="InterPro" id="IPR050109">
    <property type="entry name" value="HTH-type_TetR-like_transc_reg"/>
</dbReference>
<accession>A0A1A6BHN4</accession>
<dbReference type="Pfam" id="PF13305">
    <property type="entry name" value="TetR_C_33"/>
    <property type="match status" value="1"/>
</dbReference>
<evidence type="ECO:0000256" key="4">
    <source>
        <dbReference type="PROSITE-ProRule" id="PRU00335"/>
    </source>
</evidence>
<dbReference type="PANTHER" id="PTHR30055:SF234">
    <property type="entry name" value="HTH-TYPE TRANSCRIPTIONAL REGULATOR BETI"/>
    <property type="match status" value="1"/>
</dbReference>
<dbReference type="RefSeq" id="WP_065133933.1">
    <property type="nucleotide sequence ID" value="NZ_MAEM01000250.1"/>
</dbReference>
<sequence length="218" mass="23393">MSSPSPAPMSRSQRKKANTASSILDAAEALFRSRGFQSTTIDEIADGADVSVGSVYVHFESKAGLYLALVDRALAVNEAAMGKVAELGLSSPLERVFAAGDAYLNFHLEHPGAFQMIALRVLEPSSGMQEAEARIAERVQHLVGAVEADLRAAIEAGEVRSDLDAARAMRFLWGAWNGVIAMALREDPLRIDDAELRKTLEVGRTVVSDGLRAAGSRR</sequence>
<dbReference type="Gene3D" id="1.10.357.10">
    <property type="entry name" value="Tetracycline Repressor, domain 2"/>
    <property type="match status" value="1"/>
</dbReference>
<evidence type="ECO:0000256" key="2">
    <source>
        <dbReference type="ARBA" id="ARBA00023125"/>
    </source>
</evidence>
<dbReference type="InterPro" id="IPR036271">
    <property type="entry name" value="Tet_transcr_reg_TetR-rel_C_sf"/>
</dbReference>
<dbReference type="GO" id="GO:0000976">
    <property type="term" value="F:transcription cis-regulatory region binding"/>
    <property type="evidence" value="ECO:0007669"/>
    <property type="project" value="TreeGrafter"/>
</dbReference>
<dbReference type="OrthoDB" id="9802498at2"/>
<dbReference type="Proteomes" id="UP000093757">
    <property type="component" value="Unassembled WGS sequence"/>
</dbReference>
<dbReference type="Pfam" id="PF00440">
    <property type="entry name" value="TetR_N"/>
    <property type="match status" value="1"/>
</dbReference>
<dbReference type="PANTHER" id="PTHR30055">
    <property type="entry name" value="HTH-TYPE TRANSCRIPTIONAL REGULATOR RUTR"/>
    <property type="match status" value="1"/>
</dbReference>
<evidence type="ECO:0000256" key="3">
    <source>
        <dbReference type="ARBA" id="ARBA00023163"/>
    </source>
</evidence>
<dbReference type="SUPFAM" id="SSF48498">
    <property type="entry name" value="Tetracyclin repressor-like, C-terminal domain"/>
    <property type="match status" value="1"/>
</dbReference>
<dbReference type="PROSITE" id="PS50977">
    <property type="entry name" value="HTH_TETR_2"/>
    <property type="match status" value="1"/>
</dbReference>
<evidence type="ECO:0000259" key="5">
    <source>
        <dbReference type="PROSITE" id="PS50977"/>
    </source>
</evidence>
<organism evidence="6 7">
    <name type="scientific">Mycobacterium gordonae</name>
    <dbReference type="NCBI Taxonomy" id="1778"/>
    <lineage>
        <taxon>Bacteria</taxon>
        <taxon>Bacillati</taxon>
        <taxon>Actinomycetota</taxon>
        <taxon>Actinomycetes</taxon>
        <taxon>Mycobacteriales</taxon>
        <taxon>Mycobacteriaceae</taxon>
        <taxon>Mycobacterium</taxon>
    </lineage>
</organism>
<proteinExistence type="predicted"/>
<dbReference type="InterPro" id="IPR009057">
    <property type="entry name" value="Homeodomain-like_sf"/>
</dbReference>
<keyword evidence="2 4" id="KW-0238">DNA-binding</keyword>
<feature type="domain" description="HTH tetR-type" evidence="5">
    <location>
        <begin position="17"/>
        <end position="77"/>
    </location>
</feature>
<evidence type="ECO:0000313" key="6">
    <source>
        <dbReference type="EMBL" id="OBS01811.1"/>
    </source>
</evidence>
<dbReference type="PRINTS" id="PR00455">
    <property type="entry name" value="HTHTETR"/>
</dbReference>
<evidence type="ECO:0000313" key="7">
    <source>
        <dbReference type="Proteomes" id="UP000093757"/>
    </source>
</evidence>
<dbReference type="AlphaFoldDB" id="A0A1A6BHN4"/>
<comment type="caution">
    <text evidence="6">The sequence shown here is derived from an EMBL/GenBank/DDBJ whole genome shotgun (WGS) entry which is preliminary data.</text>
</comment>
<dbReference type="InterPro" id="IPR023772">
    <property type="entry name" value="DNA-bd_HTH_TetR-type_CS"/>
</dbReference>
<evidence type="ECO:0000256" key="1">
    <source>
        <dbReference type="ARBA" id="ARBA00023015"/>
    </source>
</evidence>
<name>A0A1A6BHN4_MYCGO</name>
<keyword evidence="3" id="KW-0804">Transcription</keyword>